<evidence type="ECO:0000313" key="2">
    <source>
        <dbReference type="Proteomes" id="UP000242381"/>
    </source>
</evidence>
<proteinExistence type="predicted"/>
<reference evidence="1 2" key="1">
    <citation type="journal article" date="2016" name="Proc. Natl. Acad. Sci. U.S.A.">
        <title>Lipid metabolic changes in an early divergent fungus govern the establishment of a mutualistic symbiosis with endobacteria.</title>
        <authorList>
            <person name="Lastovetsky O.A."/>
            <person name="Gaspar M.L."/>
            <person name="Mondo S.J."/>
            <person name="LaButti K.M."/>
            <person name="Sandor L."/>
            <person name="Grigoriev I.V."/>
            <person name="Henry S.A."/>
            <person name="Pawlowska T.E."/>
        </authorList>
    </citation>
    <scope>NUCLEOTIDE SEQUENCE [LARGE SCALE GENOMIC DNA]</scope>
    <source>
        <strain evidence="1 2">ATCC 11559</strain>
    </source>
</reference>
<gene>
    <name evidence="1" type="ORF">BCV71DRAFT_274105</name>
</gene>
<accession>A0A1X0RTC4</accession>
<dbReference type="Proteomes" id="UP000242381">
    <property type="component" value="Unassembled WGS sequence"/>
</dbReference>
<sequence length="52" mass="6120">MTKINFNYHKGIFGVLAMLKTIAREMKYASLGYFQKVKIFFVHAADKFILLY</sequence>
<protein>
    <submittedName>
        <fullName evidence="1">Uncharacterized protein</fullName>
    </submittedName>
</protein>
<dbReference type="VEuPathDB" id="FungiDB:BCV72DRAFT_205841"/>
<dbReference type="EMBL" id="KV921430">
    <property type="protein sequence ID" value="ORE15286.1"/>
    <property type="molecule type" value="Genomic_DNA"/>
</dbReference>
<evidence type="ECO:0000313" key="1">
    <source>
        <dbReference type="EMBL" id="ORE15286.1"/>
    </source>
</evidence>
<organism evidence="1 2">
    <name type="scientific">Rhizopus microsporus</name>
    <dbReference type="NCBI Taxonomy" id="58291"/>
    <lineage>
        <taxon>Eukaryota</taxon>
        <taxon>Fungi</taxon>
        <taxon>Fungi incertae sedis</taxon>
        <taxon>Mucoromycota</taxon>
        <taxon>Mucoromycotina</taxon>
        <taxon>Mucoromycetes</taxon>
        <taxon>Mucorales</taxon>
        <taxon>Mucorineae</taxon>
        <taxon>Rhizopodaceae</taxon>
        <taxon>Rhizopus</taxon>
    </lineage>
</organism>
<dbReference type="AlphaFoldDB" id="A0A1X0RTC4"/>
<name>A0A1X0RTC4_RHIZD</name>